<organism evidence="1 2">
    <name type="scientific">Corynespora cassiicola Philippines</name>
    <dbReference type="NCBI Taxonomy" id="1448308"/>
    <lineage>
        <taxon>Eukaryota</taxon>
        <taxon>Fungi</taxon>
        <taxon>Dikarya</taxon>
        <taxon>Ascomycota</taxon>
        <taxon>Pezizomycotina</taxon>
        <taxon>Dothideomycetes</taxon>
        <taxon>Pleosporomycetidae</taxon>
        <taxon>Pleosporales</taxon>
        <taxon>Corynesporascaceae</taxon>
        <taxon>Corynespora</taxon>
    </lineage>
</organism>
<evidence type="ECO:0000313" key="2">
    <source>
        <dbReference type="Proteomes" id="UP000240883"/>
    </source>
</evidence>
<dbReference type="OrthoDB" id="3943630at2759"/>
<dbReference type="AlphaFoldDB" id="A0A2T2NJS1"/>
<dbReference type="Proteomes" id="UP000240883">
    <property type="component" value="Unassembled WGS sequence"/>
</dbReference>
<gene>
    <name evidence="1" type="ORF">BS50DRAFT_497728</name>
</gene>
<keyword evidence="2" id="KW-1185">Reference proteome</keyword>
<name>A0A2T2NJS1_CORCC</name>
<reference evidence="1 2" key="1">
    <citation type="journal article" date="2018" name="Front. Microbiol.">
        <title>Genome-Wide Analysis of Corynespora cassiicola Leaf Fall Disease Putative Effectors.</title>
        <authorList>
            <person name="Lopez D."/>
            <person name="Ribeiro S."/>
            <person name="Label P."/>
            <person name="Fumanal B."/>
            <person name="Venisse J.S."/>
            <person name="Kohler A."/>
            <person name="de Oliveira R.R."/>
            <person name="Labutti K."/>
            <person name="Lipzen A."/>
            <person name="Lail K."/>
            <person name="Bauer D."/>
            <person name="Ohm R.A."/>
            <person name="Barry K.W."/>
            <person name="Spatafora J."/>
            <person name="Grigoriev I.V."/>
            <person name="Martin F.M."/>
            <person name="Pujade-Renaud V."/>
        </authorList>
    </citation>
    <scope>NUCLEOTIDE SEQUENCE [LARGE SCALE GENOMIC DNA]</scope>
    <source>
        <strain evidence="1 2">Philippines</strain>
    </source>
</reference>
<evidence type="ECO:0008006" key="3">
    <source>
        <dbReference type="Google" id="ProtNLM"/>
    </source>
</evidence>
<sequence length="245" mass="28608">MKQNCDLSDLRERAQRAKKAGKPAGLTEEQVKAILTPKSFESYQQVVKQWHDFAEQLLDDDDDDCRVPKTIPSIETVKIFLTWLVRTSNGYIAEKINITTLRNRLNALKRAIKLHTNYQFTKSQNEEIEHLMSKELIVEEGLSTRAHEKPVASKQVIRDIIKFAWLSDEYNYQHPRTRIQVVFALILFYFLGLRPGDITVEGLENEGLLYQDISLFRQRTDDYQGLVLRIRLRNRKGKRDNEADT</sequence>
<dbReference type="EMBL" id="KZ678137">
    <property type="protein sequence ID" value="PSN65677.1"/>
    <property type="molecule type" value="Genomic_DNA"/>
</dbReference>
<protein>
    <recommendedName>
        <fullName evidence="3">Core-binding (CB) domain-containing protein</fullName>
    </recommendedName>
</protein>
<proteinExistence type="predicted"/>
<evidence type="ECO:0000313" key="1">
    <source>
        <dbReference type="EMBL" id="PSN65677.1"/>
    </source>
</evidence>
<accession>A0A2T2NJS1</accession>
<dbReference type="PANTHER" id="PTHR37535">
    <property type="entry name" value="FLUG DOMAIN PROTEIN"/>
    <property type="match status" value="1"/>
</dbReference>
<dbReference type="PANTHER" id="PTHR37535:SF3">
    <property type="entry name" value="FLUG DOMAIN-CONTAINING PROTEIN"/>
    <property type="match status" value="1"/>
</dbReference>